<proteinExistence type="inferred from homology"/>
<evidence type="ECO:0000256" key="3">
    <source>
        <dbReference type="PROSITE-ProRule" id="PRU00182"/>
    </source>
</evidence>
<dbReference type="Pfam" id="PF00849">
    <property type="entry name" value="PseudoU_synth_2"/>
    <property type="match status" value="1"/>
</dbReference>
<dbReference type="InterPro" id="IPR018496">
    <property type="entry name" value="PsdUridine_synth_RsuA/RluB_CS"/>
</dbReference>
<dbReference type="Gene3D" id="3.30.70.580">
    <property type="entry name" value="Pseudouridine synthase I, catalytic domain, N-terminal subdomain"/>
    <property type="match status" value="1"/>
</dbReference>
<sequence>MLDMNIRLGRIKTIMNLRKAQSNKKLAQKKSDSNTNSNNIIKHIEKSDDIRINKYISDSGFTSRREADKLIEQGKVFIDGIKATTGTKVKKGQQVKVNNILIGENLKKVYIALNKPVGITCTTESKIKGNIVDFVGHKERIFPIGRLDKDSQGLIFLTNDGDIVNKILRAGNNHEKEYIVTVDKPINKEFISRMGSGIKILGTITKKCFVQKESDYVFRIILTQGLNRQIRRMCEALGYKVRKLERVRIMNVELKDLKIGQWRYLSDEELEEINNLISGSIKSI</sequence>
<gene>
    <name evidence="6" type="primary">rluF</name>
    <name evidence="6" type="ORF">HZF06_04315</name>
</gene>
<dbReference type="InterPro" id="IPR002942">
    <property type="entry name" value="S4_RNA-bd"/>
</dbReference>
<feature type="domain" description="RNA-binding S4" evidence="5">
    <location>
        <begin position="50"/>
        <end position="112"/>
    </location>
</feature>
<dbReference type="GO" id="GO:0000455">
    <property type="term" value="P:enzyme-directed rRNA pseudouridine synthesis"/>
    <property type="evidence" value="ECO:0007669"/>
    <property type="project" value="UniProtKB-ARBA"/>
</dbReference>
<evidence type="ECO:0000313" key="6">
    <source>
        <dbReference type="EMBL" id="QLY80820.1"/>
    </source>
</evidence>
<evidence type="ECO:0000313" key="7">
    <source>
        <dbReference type="Proteomes" id="UP000512286"/>
    </source>
</evidence>
<dbReference type="SUPFAM" id="SSF55120">
    <property type="entry name" value="Pseudouridine synthase"/>
    <property type="match status" value="1"/>
</dbReference>
<dbReference type="InterPro" id="IPR000748">
    <property type="entry name" value="PsdUridine_synth_RsuA/RluB/E/F"/>
</dbReference>
<dbReference type="EC" id="5.4.99.-" evidence="4"/>
<evidence type="ECO:0000259" key="5">
    <source>
        <dbReference type="SMART" id="SM00363"/>
    </source>
</evidence>
<dbReference type="CDD" id="cd00165">
    <property type="entry name" value="S4"/>
    <property type="match status" value="1"/>
</dbReference>
<dbReference type="GO" id="GO:0003723">
    <property type="term" value="F:RNA binding"/>
    <property type="evidence" value="ECO:0007669"/>
    <property type="project" value="UniProtKB-KW"/>
</dbReference>
<keyword evidence="3" id="KW-0694">RNA-binding</keyword>
<dbReference type="FunFam" id="3.30.70.1560:FF:000002">
    <property type="entry name" value="Pseudouridine synthase"/>
    <property type="match status" value="1"/>
</dbReference>
<dbReference type="KEGG" id="cint:HZF06_04315"/>
<dbReference type="InterPro" id="IPR050343">
    <property type="entry name" value="RsuA_PseudoU_synthase"/>
</dbReference>
<dbReference type="InterPro" id="IPR036986">
    <property type="entry name" value="S4_RNA-bd_sf"/>
</dbReference>
<dbReference type="InterPro" id="IPR006145">
    <property type="entry name" value="PsdUridine_synth_RsuA/RluA"/>
</dbReference>
<comment type="similarity">
    <text evidence="1 4">Belongs to the pseudouridine synthase RsuA family.</text>
</comment>
<dbReference type="SUPFAM" id="SSF55174">
    <property type="entry name" value="Alpha-L RNA-binding motif"/>
    <property type="match status" value="1"/>
</dbReference>
<evidence type="ECO:0000256" key="2">
    <source>
        <dbReference type="ARBA" id="ARBA00023235"/>
    </source>
</evidence>
<organism evidence="6 7">
    <name type="scientific">Clostridium intestinale</name>
    <dbReference type="NCBI Taxonomy" id="36845"/>
    <lineage>
        <taxon>Bacteria</taxon>
        <taxon>Bacillati</taxon>
        <taxon>Bacillota</taxon>
        <taxon>Clostridia</taxon>
        <taxon>Eubacteriales</taxon>
        <taxon>Clostridiaceae</taxon>
        <taxon>Clostridium</taxon>
    </lineage>
</organism>
<accession>A0A7D7A523</accession>
<dbReference type="Proteomes" id="UP000512286">
    <property type="component" value="Chromosome"/>
</dbReference>
<dbReference type="GO" id="GO:0120159">
    <property type="term" value="F:rRNA pseudouridine synthase activity"/>
    <property type="evidence" value="ECO:0007669"/>
    <property type="project" value="UniProtKB-ARBA"/>
</dbReference>
<dbReference type="SMART" id="SM00363">
    <property type="entry name" value="S4"/>
    <property type="match status" value="1"/>
</dbReference>
<name>A0A7D7A523_9CLOT</name>
<dbReference type="Gene3D" id="3.10.290.10">
    <property type="entry name" value="RNA-binding S4 domain"/>
    <property type="match status" value="1"/>
</dbReference>
<dbReference type="Gene3D" id="3.30.70.1560">
    <property type="entry name" value="Alpha-L RNA-binding motif"/>
    <property type="match status" value="1"/>
</dbReference>
<keyword evidence="2 4" id="KW-0413">Isomerase</keyword>
<reference evidence="6 7" key="1">
    <citation type="submission" date="2020-07" db="EMBL/GenBank/DDBJ databases">
        <title>Electron transfer.</title>
        <authorList>
            <person name="Huang L."/>
            <person name="Liu X."/>
            <person name="Zhou S."/>
        </authorList>
    </citation>
    <scope>NUCLEOTIDE SEQUENCE [LARGE SCALE GENOMIC DNA]</scope>
    <source>
        <strain evidence="6 7">Lx1</strain>
    </source>
</reference>
<dbReference type="CDD" id="cd02554">
    <property type="entry name" value="PseudoU_synth_RluF"/>
    <property type="match status" value="1"/>
</dbReference>
<dbReference type="Pfam" id="PF01479">
    <property type="entry name" value="S4"/>
    <property type="match status" value="1"/>
</dbReference>
<dbReference type="EMBL" id="CP059378">
    <property type="protein sequence ID" value="QLY80820.1"/>
    <property type="molecule type" value="Genomic_DNA"/>
</dbReference>
<evidence type="ECO:0000256" key="1">
    <source>
        <dbReference type="ARBA" id="ARBA00008348"/>
    </source>
</evidence>
<dbReference type="PROSITE" id="PS50889">
    <property type="entry name" value="S4"/>
    <property type="match status" value="1"/>
</dbReference>
<dbReference type="AlphaFoldDB" id="A0A7D7A523"/>
<dbReference type="InterPro" id="IPR042092">
    <property type="entry name" value="PsdUridine_s_RsuA/RluB/E/F_cat"/>
</dbReference>
<evidence type="ECO:0000256" key="4">
    <source>
        <dbReference type="RuleBase" id="RU003887"/>
    </source>
</evidence>
<dbReference type="PANTHER" id="PTHR47683:SF2">
    <property type="entry name" value="RNA-BINDING S4 DOMAIN-CONTAINING PROTEIN"/>
    <property type="match status" value="1"/>
</dbReference>
<dbReference type="PANTHER" id="PTHR47683">
    <property type="entry name" value="PSEUDOURIDINE SYNTHASE FAMILY PROTEIN-RELATED"/>
    <property type="match status" value="1"/>
</dbReference>
<dbReference type="FunFam" id="3.10.290.10:FF:000003">
    <property type="entry name" value="Pseudouridine synthase"/>
    <property type="match status" value="1"/>
</dbReference>
<protein>
    <recommendedName>
        <fullName evidence="4">Pseudouridine synthase</fullName>
        <ecNumber evidence="4">5.4.99.-</ecNumber>
    </recommendedName>
</protein>
<dbReference type="InterPro" id="IPR020094">
    <property type="entry name" value="TruA/RsuA/RluB/E/F_N"/>
</dbReference>
<dbReference type="NCBIfam" id="TIGR00093">
    <property type="entry name" value="pseudouridine synthase"/>
    <property type="match status" value="1"/>
</dbReference>
<dbReference type="NCBIfam" id="NF007784">
    <property type="entry name" value="PRK10475.1"/>
    <property type="match status" value="1"/>
</dbReference>
<dbReference type="InterPro" id="IPR020103">
    <property type="entry name" value="PsdUridine_synth_cat_dom_sf"/>
</dbReference>
<dbReference type="PROSITE" id="PS01149">
    <property type="entry name" value="PSI_RSU"/>
    <property type="match status" value="1"/>
</dbReference>